<keyword evidence="1" id="KW-1133">Transmembrane helix</keyword>
<evidence type="ECO:0000313" key="3">
    <source>
        <dbReference type="EMBL" id="MFC4305941.1"/>
    </source>
</evidence>
<dbReference type="PANTHER" id="PTHR43265:SF1">
    <property type="entry name" value="ESTERASE ESTD"/>
    <property type="match status" value="1"/>
</dbReference>
<dbReference type="RefSeq" id="WP_204601495.1">
    <property type="nucleotide sequence ID" value="NZ_JBHSED010000040.1"/>
</dbReference>
<dbReference type="Proteomes" id="UP001595755">
    <property type="component" value="Unassembled WGS sequence"/>
</dbReference>
<dbReference type="EMBL" id="JBHSED010000040">
    <property type="protein sequence ID" value="MFC4305941.1"/>
    <property type="molecule type" value="Genomic_DNA"/>
</dbReference>
<sequence>MRKKVKIAVIALIGALLALVLYVLDQHSYRMIERAVVIDTPQGRLAGTLALPENGSGKFGLVVFVHGDGPIDDSYNDGYKPLWEKFASVGYASLSLDKPGIGGSSGHWLEQSMEDRAQEIVHAIEWARSLPEIDERFIGLWGASQAGWVIPKIVEKEPTLAFSILVSPAVNWISQGQYNTRAEMLRDGRTEDEIEEREAYNARIVQLLERGSSYEEYLKLAAPDRLLSRDRWAFIARNFRSDASDELTRFTSPILLVLGGQDINVDVEETESVYREKLPPGLLSLSYFPDADHSMLRKRYASSEFSAYWAAIFSPRKLVVDGYAEELAQFVSRFHPLLPSARLQP</sequence>
<dbReference type="EC" id="3.4.-.-" evidence="3"/>
<evidence type="ECO:0000256" key="1">
    <source>
        <dbReference type="SAM" id="Phobius"/>
    </source>
</evidence>
<protein>
    <submittedName>
        <fullName evidence="3">Alpha/beta hydrolase family protein</fullName>
        <ecNumber evidence="3">3.4.-.-</ecNumber>
    </submittedName>
</protein>
<dbReference type="GO" id="GO:0016787">
    <property type="term" value="F:hydrolase activity"/>
    <property type="evidence" value="ECO:0007669"/>
    <property type="project" value="UniProtKB-KW"/>
</dbReference>
<dbReference type="InterPro" id="IPR022742">
    <property type="entry name" value="Hydrolase_4"/>
</dbReference>
<evidence type="ECO:0000259" key="2">
    <source>
        <dbReference type="Pfam" id="PF12146"/>
    </source>
</evidence>
<comment type="caution">
    <text evidence="3">The sequence shown here is derived from an EMBL/GenBank/DDBJ whole genome shotgun (WGS) entry which is preliminary data.</text>
</comment>
<keyword evidence="1" id="KW-0472">Membrane</keyword>
<accession>A0ABV8SED4</accession>
<dbReference type="InterPro" id="IPR029058">
    <property type="entry name" value="AB_hydrolase_fold"/>
</dbReference>
<gene>
    <name evidence="3" type="ORF">ACFO1S_21135</name>
</gene>
<dbReference type="SUPFAM" id="SSF53474">
    <property type="entry name" value="alpha/beta-Hydrolases"/>
    <property type="match status" value="1"/>
</dbReference>
<proteinExistence type="predicted"/>
<dbReference type="PANTHER" id="PTHR43265">
    <property type="entry name" value="ESTERASE ESTD"/>
    <property type="match status" value="1"/>
</dbReference>
<keyword evidence="3" id="KW-0378">Hydrolase</keyword>
<dbReference type="Gene3D" id="3.40.50.1820">
    <property type="entry name" value="alpha/beta hydrolase"/>
    <property type="match status" value="1"/>
</dbReference>
<evidence type="ECO:0000313" key="4">
    <source>
        <dbReference type="Proteomes" id="UP001595755"/>
    </source>
</evidence>
<keyword evidence="1" id="KW-0812">Transmembrane</keyword>
<name>A0ABV8SED4_9BACL</name>
<organism evidence="3 4">
    <name type="scientific">Cohnella boryungensis</name>
    <dbReference type="NCBI Taxonomy" id="768479"/>
    <lineage>
        <taxon>Bacteria</taxon>
        <taxon>Bacillati</taxon>
        <taxon>Bacillota</taxon>
        <taxon>Bacilli</taxon>
        <taxon>Bacillales</taxon>
        <taxon>Paenibacillaceae</taxon>
        <taxon>Cohnella</taxon>
    </lineage>
</organism>
<dbReference type="Pfam" id="PF12146">
    <property type="entry name" value="Hydrolase_4"/>
    <property type="match status" value="1"/>
</dbReference>
<feature type="domain" description="Serine aminopeptidase S33" evidence="2">
    <location>
        <begin position="60"/>
        <end position="296"/>
    </location>
</feature>
<feature type="transmembrane region" description="Helical" evidence="1">
    <location>
        <begin position="7"/>
        <end position="24"/>
    </location>
</feature>
<keyword evidence="4" id="KW-1185">Reference proteome</keyword>
<dbReference type="InterPro" id="IPR053145">
    <property type="entry name" value="AB_hydrolase_Est10"/>
</dbReference>
<reference evidence="4" key="1">
    <citation type="journal article" date="2019" name="Int. J. Syst. Evol. Microbiol.">
        <title>The Global Catalogue of Microorganisms (GCM) 10K type strain sequencing project: providing services to taxonomists for standard genome sequencing and annotation.</title>
        <authorList>
            <consortium name="The Broad Institute Genomics Platform"/>
            <consortium name="The Broad Institute Genome Sequencing Center for Infectious Disease"/>
            <person name="Wu L."/>
            <person name="Ma J."/>
        </authorList>
    </citation>
    <scope>NUCLEOTIDE SEQUENCE [LARGE SCALE GENOMIC DNA]</scope>
    <source>
        <strain evidence="4">CGMCC 4.1641</strain>
    </source>
</reference>